<dbReference type="InterPro" id="IPR001647">
    <property type="entry name" value="HTH_TetR"/>
</dbReference>
<dbReference type="AlphaFoldDB" id="A0A8J3V0H1"/>
<feature type="DNA-binding region" description="H-T-H motif" evidence="4">
    <location>
        <begin position="34"/>
        <end position="53"/>
    </location>
</feature>
<protein>
    <submittedName>
        <fullName evidence="6">Putative transcriptional regulator, TetR family protein</fullName>
    </submittedName>
</protein>
<dbReference type="Pfam" id="PF16925">
    <property type="entry name" value="TetR_C_13"/>
    <property type="match status" value="1"/>
</dbReference>
<evidence type="ECO:0000259" key="5">
    <source>
        <dbReference type="PROSITE" id="PS50977"/>
    </source>
</evidence>
<keyword evidence="1" id="KW-0805">Transcription regulation</keyword>
<evidence type="ECO:0000256" key="2">
    <source>
        <dbReference type="ARBA" id="ARBA00023125"/>
    </source>
</evidence>
<dbReference type="Proteomes" id="UP000605992">
    <property type="component" value="Unassembled WGS sequence"/>
</dbReference>
<dbReference type="PANTHER" id="PTHR47506:SF3">
    <property type="entry name" value="HTH-TYPE TRANSCRIPTIONAL REGULATOR LMRA"/>
    <property type="match status" value="1"/>
</dbReference>
<evidence type="ECO:0000313" key="7">
    <source>
        <dbReference type="Proteomes" id="UP000605992"/>
    </source>
</evidence>
<evidence type="ECO:0000313" key="6">
    <source>
        <dbReference type="EMBL" id="GII54356.1"/>
    </source>
</evidence>
<dbReference type="SUPFAM" id="SSF46689">
    <property type="entry name" value="Homeodomain-like"/>
    <property type="match status" value="1"/>
</dbReference>
<reference evidence="6" key="1">
    <citation type="submission" date="2021-01" db="EMBL/GenBank/DDBJ databases">
        <title>Whole genome shotgun sequence of Planotetraspora thailandica NBRC 104271.</title>
        <authorList>
            <person name="Komaki H."/>
            <person name="Tamura T."/>
        </authorList>
    </citation>
    <scope>NUCLEOTIDE SEQUENCE</scope>
    <source>
        <strain evidence="6">NBRC 104271</strain>
    </source>
</reference>
<dbReference type="GO" id="GO:0003677">
    <property type="term" value="F:DNA binding"/>
    <property type="evidence" value="ECO:0007669"/>
    <property type="project" value="UniProtKB-UniRule"/>
</dbReference>
<comment type="caution">
    <text evidence="6">The sequence shown here is derived from an EMBL/GenBank/DDBJ whole genome shotgun (WGS) entry which is preliminary data.</text>
</comment>
<dbReference type="Gene3D" id="1.10.357.10">
    <property type="entry name" value="Tetracycline Repressor, domain 2"/>
    <property type="match status" value="1"/>
</dbReference>
<evidence type="ECO:0000256" key="1">
    <source>
        <dbReference type="ARBA" id="ARBA00023015"/>
    </source>
</evidence>
<keyword evidence="2 4" id="KW-0238">DNA-binding</keyword>
<dbReference type="PROSITE" id="PS50977">
    <property type="entry name" value="HTH_TETR_2"/>
    <property type="match status" value="1"/>
</dbReference>
<keyword evidence="7" id="KW-1185">Reference proteome</keyword>
<dbReference type="RefSeq" id="WP_203944587.1">
    <property type="nucleotide sequence ID" value="NZ_BOOR01000017.1"/>
</dbReference>
<dbReference type="SUPFAM" id="SSF48498">
    <property type="entry name" value="Tetracyclin repressor-like, C-terminal domain"/>
    <property type="match status" value="1"/>
</dbReference>
<feature type="domain" description="HTH tetR-type" evidence="5">
    <location>
        <begin position="11"/>
        <end position="71"/>
    </location>
</feature>
<gene>
    <name evidence="6" type="ORF">Pth03_27450</name>
</gene>
<dbReference type="InterPro" id="IPR011075">
    <property type="entry name" value="TetR_C"/>
</dbReference>
<proteinExistence type="predicted"/>
<accession>A0A8J3V0H1</accession>
<dbReference type="Pfam" id="PF00440">
    <property type="entry name" value="TetR_N"/>
    <property type="match status" value="1"/>
</dbReference>
<dbReference type="PRINTS" id="PR00455">
    <property type="entry name" value="HTHTETR"/>
</dbReference>
<evidence type="ECO:0000256" key="3">
    <source>
        <dbReference type="ARBA" id="ARBA00023163"/>
    </source>
</evidence>
<dbReference type="PANTHER" id="PTHR47506">
    <property type="entry name" value="TRANSCRIPTIONAL REGULATORY PROTEIN"/>
    <property type="match status" value="1"/>
</dbReference>
<keyword evidence="3" id="KW-0804">Transcription</keyword>
<name>A0A8J3V0H1_9ACTN</name>
<evidence type="ECO:0000256" key="4">
    <source>
        <dbReference type="PROSITE-ProRule" id="PRU00335"/>
    </source>
</evidence>
<sequence length="199" mass="21407">MKPLPATERGRRTRAAIVAAAAELMHQHGLAGVSMDGVLAASGAGKSQLYHYFDSRRDLAVAVLHHQFERVMAAQPALRDPACDGLEVWRDQVLTTLLEHGYAMCPLGAFVGQVDDEPELSTTLAELFDRWQAALAEMVDRARGHGRVRQDVDPGDAGRMLLAALEGGTMLAHVHRQATPLRQSLDAAIALLTTGRAAG</sequence>
<organism evidence="6 7">
    <name type="scientific">Planotetraspora thailandica</name>
    <dbReference type="NCBI Taxonomy" id="487172"/>
    <lineage>
        <taxon>Bacteria</taxon>
        <taxon>Bacillati</taxon>
        <taxon>Actinomycetota</taxon>
        <taxon>Actinomycetes</taxon>
        <taxon>Streptosporangiales</taxon>
        <taxon>Streptosporangiaceae</taxon>
        <taxon>Planotetraspora</taxon>
    </lineage>
</organism>
<dbReference type="EMBL" id="BOOR01000017">
    <property type="protein sequence ID" value="GII54356.1"/>
    <property type="molecule type" value="Genomic_DNA"/>
</dbReference>
<dbReference type="InterPro" id="IPR036271">
    <property type="entry name" value="Tet_transcr_reg_TetR-rel_C_sf"/>
</dbReference>
<dbReference type="InterPro" id="IPR009057">
    <property type="entry name" value="Homeodomain-like_sf"/>
</dbReference>